<dbReference type="EC" id="7.1.1.-" evidence="2"/>
<comment type="similarity">
    <text evidence="2">Belongs to the complex I 49 kDa subunit family.</text>
</comment>
<dbReference type="InterPro" id="IPR029014">
    <property type="entry name" value="NiFe-Hase_large"/>
</dbReference>
<dbReference type="AlphaFoldDB" id="A0A2T2WMK0"/>
<dbReference type="NCBIfam" id="TIGR01962">
    <property type="entry name" value="NuoD"/>
    <property type="match status" value="1"/>
</dbReference>
<keyword evidence="2" id="KW-1278">Translocase</keyword>
<dbReference type="PANTHER" id="PTHR11993">
    <property type="entry name" value="NADH-UBIQUINONE OXIDOREDUCTASE 49 KDA SUBUNIT"/>
    <property type="match status" value="1"/>
</dbReference>
<gene>
    <name evidence="2" type="primary">nuoD</name>
    <name evidence="4" type="ORF">C7B45_02710</name>
</gene>
<comment type="subunit">
    <text evidence="2">NDH-1 is composed of 14 different subunits. Subunits NuoB, C, D, E, F, and G constitute the peripheral sector of the complex.</text>
</comment>
<dbReference type="HAMAP" id="MF_01358">
    <property type="entry name" value="NDH1_NuoD"/>
    <property type="match status" value="1"/>
</dbReference>
<dbReference type="Proteomes" id="UP000241848">
    <property type="component" value="Unassembled WGS sequence"/>
</dbReference>
<evidence type="ECO:0000259" key="3">
    <source>
        <dbReference type="Pfam" id="PF00346"/>
    </source>
</evidence>
<dbReference type="InterPro" id="IPR001135">
    <property type="entry name" value="NADH_Q_OxRdtase_suD"/>
</dbReference>
<sequence>MATEEVRPAADTEVLSDETMVINIGPQHPATHGVLRVRLTLDGERVVKAEPIIGYLHTGFEKTAETLTYQQCNTITDRLDYLSPMTNNLAYVLAVEKMLELEVPNRAQYIRVLFSELTRLASHLVWLGTHVMDLGAMSLFFYCMREREVILDLIEAAAGVRMNPSYFRVGGLAYDLPLGFHEKVRDFLKDWPRWMKTYMNLVDGNPLINQRLKGISVMDRETCYQYGVTGPNIRATGLPLDLRKDEPYCLYDQFEFNVPTRTEGDAYARFWVRVEEMYEAAKIAEQALDKITPQGEFATSDRKVALPPRDEIYGNMEALIHQFKLVTAGFPVPTGEVYQAVEGPRGEMGFYIVSDGGPKPYRWRARTPSYYNLQTMPIIAKGGLVADVITAIGSIDIMLGDVDK</sequence>
<reference evidence="4 5" key="1">
    <citation type="journal article" date="2014" name="BMC Genomics">
        <title>Comparison of environmental and isolate Sulfobacillus genomes reveals diverse carbon, sulfur, nitrogen, and hydrogen metabolisms.</title>
        <authorList>
            <person name="Justice N.B."/>
            <person name="Norman A."/>
            <person name="Brown C.T."/>
            <person name="Singh A."/>
            <person name="Thomas B.C."/>
            <person name="Banfield J.F."/>
        </authorList>
    </citation>
    <scope>NUCLEOTIDE SEQUENCE [LARGE SCALE GENOMIC DNA]</scope>
    <source>
        <strain evidence="4">AMDSBA3</strain>
    </source>
</reference>
<dbReference type="EMBL" id="PXYV01000005">
    <property type="protein sequence ID" value="PSR23469.1"/>
    <property type="molecule type" value="Genomic_DNA"/>
</dbReference>
<proteinExistence type="inferred from homology"/>
<evidence type="ECO:0000256" key="2">
    <source>
        <dbReference type="HAMAP-Rule" id="MF_01358"/>
    </source>
</evidence>
<protein>
    <recommendedName>
        <fullName evidence="2">NADH-quinone oxidoreductase subunit D</fullName>
        <ecNumber evidence="2">7.1.1.-</ecNumber>
    </recommendedName>
    <alternativeName>
        <fullName evidence="2">NADH dehydrogenase I subunit D</fullName>
    </alternativeName>
    <alternativeName>
        <fullName evidence="2">NDH-1 subunit D</fullName>
    </alternativeName>
</protein>
<dbReference type="InterPro" id="IPR022885">
    <property type="entry name" value="NDH1_su_D/H"/>
</dbReference>
<comment type="catalytic activity">
    <reaction evidence="2">
        <text>a quinone + NADH + 5 H(+)(in) = a quinol + NAD(+) + 4 H(+)(out)</text>
        <dbReference type="Rhea" id="RHEA:57888"/>
        <dbReference type="ChEBI" id="CHEBI:15378"/>
        <dbReference type="ChEBI" id="CHEBI:24646"/>
        <dbReference type="ChEBI" id="CHEBI:57540"/>
        <dbReference type="ChEBI" id="CHEBI:57945"/>
        <dbReference type="ChEBI" id="CHEBI:132124"/>
    </reaction>
</comment>
<evidence type="ECO:0000313" key="4">
    <source>
        <dbReference type="EMBL" id="PSR23469.1"/>
    </source>
</evidence>
<keyword evidence="2" id="KW-0520">NAD</keyword>
<evidence type="ECO:0000313" key="5">
    <source>
        <dbReference type="Proteomes" id="UP000241848"/>
    </source>
</evidence>
<dbReference type="Pfam" id="PF00346">
    <property type="entry name" value="Complex1_49kDa"/>
    <property type="match status" value="1"/>
</dbReference>
<dbReference type="GO" id="GO:0005886">
    <property type="term" value="C:plasma membrane"/>
    <property type="evidence" value="ECO:0007669"/>
    <property type="project" value="UniProtKB-SubCell"/>
</dbReference>
<keyword evidence="2" id="KW-1003">Cell membrane</keyword>
<dbReference type="Gene3D" id="1.10.645.10">
    <property type="entry name" value="Cytochrome-c3 Hydrogenase, chain B"/>
    <property type="match status" value="1"/>
</dbReference>
<organism evidence="4 5">
    <name type="scientific">Sulfobacillus acidophilus</name>
    <dbReference type="NCBI Taxonomy" id="53633"/>
    <lineage>
        <taxon>Bacteria</taxon>
        <taxon>Bacillati</taxon>
        <taxon>Bacillota</taxon>
        <taxon>Clostridia</taxon>
        <taxon>Eubacteriales</taxon>
        <taxon>Clostridiales Family XVII. Incertae Sedis</taxon>
        <taxon>Sulfobacillus</taxon>
    </lineage>
</organism>
<comment type="caution">
    <text evidence="4">The sequence shown here is derived from an EMBL/GenBank/DDBJ whole genome shotgun (WGS) entry which is preliminary data.</text>
</comment>
<dbReference type="GO" id="GO:0050136">
    <property type="term" value="F:NADH dehydrogenase (quinone) (non-electrogenic) activity"/>
    <property type="evidence" value="ECO:0007669"/>
    <property type="project" value="UniProtKB-UniRule"/>
</dbReference>
<dbReference type="PANTHER" id="PTHR11993:SF10">
    <property type="entry name" value="NADH DEHYDROGENASE [UBIQUINONE] IRON-SULFUR PROTEIN 2, MITOCHONDRIAL"/>
    <property type="match status" value="1"/>
</dbReference>
<keyword evidence="2" id="KW-0813">Transport</keyword>
<keyword evidence="4" id="KW-0560">Oxidoreductase</keyword>
<name>A0A2T2WMK0_9FIRM</name>
<dbReference type="GO" id="GO:0051287">
    <property type="term" value="F:NAD binding"/>
    <property type="evidence" value="ECO:0007669"/>
    <property type="project" value="InterPro"/>
</dbReference>
<dbReference type="SUPFAM" id="SSF56762">
    <property type="entry name" value="HydB/Nqo4-like"/>
    <property type="match status" value="1"/>
</dbReference>
<comment type="function">
    <text evidence="2">NDH-1 shuttles electrons from NADH, via FMN and iron-sulfur (Fe-S) centers, to quinones in the respiratory chain. The immediate electron acceptor for the enzyme in this species is believed to be a menaquinone. Couples the redox reaction to proton translocation (for every two electrons transferred, four hydrogen ions are translocated across the cytoplasmic membrane), and thus conserves the redox energy in a proton gradient.</text>
</comment>
<dbReference type="NCBIfam" id="NF004739">
    <property type="entry name" value="PRK06075.1"/>
    <property type="match status" value="1"/>
</dbReference>
<feature type="domain" description="NADH-quinone oxidoreductase subunit D" evidence="3">
    <location>
        <begin position="133"/>
        <end position="404"/>
    </location>
</feature>
<keyword evidence="2" id="KW-0472">Membrane</keyword>
<comment type="subcellular location">
    <subcellularLocation>
        <location evidence="2">Cell membrane</location>
        <topology evidence="2">Peripheral membrane protein</topology>
        <orientation evidence="2">Cytoplasmic side</orientation>
    </subcellularLocation>
</comment>
<keyword evidence="1 2" id="KW-0874">Quinone</keyword>
<accession>A0A2T2WMK0</accession>
<dbReference type="GO" id="GO:0048038">
    <property type="term" value="F:quinone binding"/>
    <property type="evidence" value="ECO:0007669"/>
    <property type="project" value="UniProtKB-KW"/>
</dbReference>
<evidence type="ECO:0000256" key="1">
    <source>
        <dbReference type="ARBA" id="ARBA00022719"/>
    </source>
</evidence>